<dbReference type="InterPro" id="IPR008928">
    <property type="entry name" value="6-hairpin_glycosidase_sf"/>
</dbReference>
<gene>
    <name evidence="1" type="ORF">ENT66_01785</name>
</gene>
<dbReference type="GO" id="GO:0005975">
    <property type="term" value="P:carbohydrate metabolic process"/>
    <property type="evidence" value="ECO:0007669"/>
    <property type="project" value="InterPro"/>
</dbReference>
<name>A0A7C4JR98_9BACT</name>
<accession>A0A7C4JR98</accession>
<dbReference type="AlphaFoldDB" id="A0A7C4JR98"/>
<evidence type="ECO:0000313" key="1">
    <source>
        <dbReference type="EMBL" id="HGQ85134.1"/>
    </source>
</evidence>
<protein>
    <recommendedName>
        <fullName evidence="2">Amylo-alpha-1,6-glucosidase</fullName>
    </recommendedName>
</protein>
<sequence>MKPVLFLNFTEFRELFCGFERRPNEGPTYYPVACHPQAWSAGAVFLILQGCLGLSFEKNEIIFKHPMLPQFLEELWIKDLAVKNGKVDLYLKRYGNDVVVNIIKKEGEVKIFIEK</sequence>
<proteinExistence type="predicted"/>
<dbReference type="EMBL" id="DSZN01000031">
    <property type="protein sequence ID" value="HGQ85134.1"/>
    <property type="molecule type" value="Genomic_DNA"/>
</dbReference>
<organism evidence="1">
    <name type="scientific">Thermodesulfobacterium geofontis</name>
    <dbReference type="NCBI Taxonomy" id="1295609"/>
    <lineage>
        <taxon>Bacteria</taxon>
        <taxon>Pseudomonadati</taxon>
        <taxon>Thermodesulfobacteriota</taxon>
        <taxon>Thermodesulfobacteria</taxon>
        <taxon>Thermodesulfobacteriales</taxon>
        <taxon>Thermodesulfobacteriaceae</taxon>
        <taxon>Thermodesulfobacterium</taxon>
    </lineage>
</organism>
<evidence type="ECO:0008006" key="2">
    <source>
        <dbReference type="Google" id="ProtNLM"/>
    </source>
</evidence>
<dbReference type="SUPFAM" id="SSF48208">
    <property type="entry name" value="Six-hairpin glycosidases"/>
    <property type="match status" value="1"/>
</dbReference>
<comment type="caution">
    <text evidence="1">The sequence shown here is derived from an EMBL/GenBank/DDBJ whole genome shotgun (WGS) entry which is preliminary data.</text>
</comment>
<reference evidence="1" key="1">
    <citation type="journal article" date="2020" name="mSystems">
        <title>Genome- and Community-Level Interaction Insights into Carbon Utilization and Element Cycling Functions of Hydrothermarchaeota in Hydrothermal Sediment.</title>
        <authorList>
            <person name="Zhou Z."/>
            <person name="Liu Y."/>
            <person name="Xu W."/>
            <person name="Pan J."/>
            <person name="Luo Z.H."/>
            <person name="Li M."/>
        </authorList>
    </citation>
    <scope>NUCLEOTIDE SEQUENCE [LARGE SCALE GENOMIC DNA]</scope>
    <source>
        <strain evidence="1">SpSt-6</strain>
    </source>
</reference>